<gene>
    <name evidence="1" type="ORF">WA026_023281</name>
</gene>
<reference evidence="1 2" key="1">
    <citation type="submission" date="2023-03" db="EMBL/GenBank/DDBJ databases">
        <title>Genome insight into feeding habits of ladybird beetles.</title>
        <authorList>
            <person name="Li H.-S."/>
            <person name="Huang Y.-H."/>
            <person name="Pang H."/>
        </authorList>
    </citation>
    <scope>NUCLEOTIDE SEQUENCE [LARGE SCALE GENOMIC DNA]</scope>
    <source>
        <strain evidence="1">SYSU_2023b</strain>
        <tissue evidence="1">Whole body</tissue>
    </source>
</reference>
<dbReference type="EMBL" id="JARQZJ010000053">
    <property type="protein sequence ID" value="KAK9878684.1"/>
    <property type="molecule type" value="Genomic_DNA"/>
</dbReference>
<sequence>MSVENKIEIIIIPGLRYVVGDMAANKKVGACNDPLLETSKCGYCRSSNGLKCSICPKVFQPSCSMKLKKCCDVEITEILITDKVSEETAIMEPKSTDITTIPTTMKLSNDVNITTNNENIINDTAPNTAEHTWSTVAAKKIPRRGNVDIVFTGVNNNTDIKKNETKGAIKKR</sequence>
<dbReference type="AlphaFoldDB" id="A0AAW1UH58"/>
<accession>A0AAW1UH58</accession>
<dbReference type="Proteomes" id="UP001431783">
    <property type="component" value="Unassembled WGS sequence"/>
</dbReference>
<comment type="caution">
    <text evidence="1">The sequence shown here is derived from an EMBL/GenBank/DDBJ whole genome shotgun (WGS) entry which is preliminary data.</text>
</comment>
<keyword evidence="2" id="KW-1185">Reference proteome</keyword>
<name>A0AAW1UH58_9CUCU</name>
<organism evidence="1 2">
    <name type="scientific">Henosepilachna vigintioctopunctata</name>
    <dbReference type="NCBI Taxonomy" id="420089"/>
    <lineage>
        <taxon>Eukaryota</taxon>
        <taxon>Metazoa</taxon>
        <taxon>Ecdysozoa</taxon>
        <taxon>Arthropoda</taxon>
        <taxon>Hexapoda</taxon>
        <taxon>Insecta</taxon>
        <taxon>Pterygota</taxon>
        <taxon>Neoptera</taxon>
        <taxon>Endopterygota</taxon>
        <taxon>Coleoptera</taxon>
        <taxon>Polyphaga</taxon>
        <taxon>Cucujiformia</taxon>
        <taxon>Coccinelloidea</taxon>
        <taxon>Coccinellidae</taxon>
        <taxon>Epilachninae</taxon>
        <taxon>Epilachnini</taxon>
        <taxon>Henosepilachna</taxon>
    </lineage>
</organism>
<evidence type="ECO:0000313" key="1">
    <source>
        <dbReference type="EMBL" id="KAK9878684.1"/>
    </source>
</evidence>
<evidence type="ECO:0000313" key="2">
    <source>
        <dbReference type="Proteomes" id="UP001431783"/>
    </source>
</evidence>
<protein>
    <submittedName>
        <fullName evidence="1">Uncharacterized protein</fullName>
    </submittedName>
</protein>
<proteinExistence type="predicted"/>